<dbReference type="AlphaFoldDB" id="A0A9Q4B4W5"/>
<sequence length="458" mass="50695">MDKWFNRNWFIKLSSLVIAIMLFLMVNMDGTPNQPGGIPGITDGSRVMEEVALTVYYDEENYVLTEAPETVQVTLRGPQNILTLAQVTQPQQEVYVDLTDKEQGVYYERVQHSGFPSDLTLSIVPMTVRVTIQEKQTVSFPVEVELINEGQMEEGYVVGTPEVTPSTVDITAAQGMIEQIVSAKAVIDLSSRDSSFEESVAVIFYDENGNDLELNADPPAVEVSVPVTSPNKEVPVRLGREGQLPDGMAIDTVRLNPENVTIYGPVEVINDITFVDLPNIDLSEISGDDTFELEVPLPDGVESVSPETVTVDIEVTEEEEREFSDFSIDVEGLEDNQSIEITSPDDGQFDLIVNGSSTLLGRLERSELQALLDVEGLEAGEHEANIEISGPQNLRFPQQGMTVTFIITETPRGSVSQANTNQEKNDEEDNNEEEEPEDDNNEEESENVNNEHDEEDTS</sequence>
<evidence type="ECO:0000256" key="1">
    <source>
        <dbReference type="SAM" id="MobiDB-lite"/>
    </source>
</evidence>
<dbReference type="Proteomes" id="UP001057753">
    <property type="component" value="Unassembled WGS sequence"/>
</dbReference>
<dbReference type="EMBL" id="JABXYM010000001">
    <property type="protein sequence ID" value="MCR6098210.1"/>
    <property type="molecule type" value="Genomic_DNA"/>
</dbReference>
<protein>
    <submittedName>
        <fullName evidence="2">YbbR-like domain-containing protein</fullName>
    </submittedName>
</protein>
<dbReference type="InterPro" id="IPR053154">
    <property type="entry name" value="c-di-AMP_regulator"/>
</dbReference>
<feature type="compositionally biased region" description="Acidic residues" evidence="1">
    <location>
        <begin position="425"/>
        <end position="458"/>
    </location>
</feature>
<dbReference type="Gene3D" id="2.170.120.40">
    <property type="entry name" value="YbbR-like domain"/>
    <property type="match status" value="2"/>
</dbReference>
<keyword evidence="3" id="KW-1185">Reference proteome</keyword>
<accession>A0A9Q4B4W5</accession>
<comment type="caution">
    <text evidence="2">The sequence shown here is derived from an EMBL/GenBank/DDBJ whole genome shotgun (WGS) entry which is preliminary data.</text>
</comment>
<proteinExistence type="predicted"/>
<organism evidence="2 3">
    <name type="scientific">Salipaludibacillus agaradhaerens</name>
    <name type="common">Bacillus agaradhaerens</name>
    <dbReference type="NCBI Taxonomy" id="76935"/>
    <lineage>
        <taxon>Bacteria</taxon>
        <taxon>Bacillati</taxon>
        <taxon>Bacillota</taxon>
        <taxon>Bacilli</taxon>
        <taxon>Bacillales</taxon>
        <taxon>Bacillaceae</taxon>
    </lineage>
</organism>
<evidence type="ECO:0000313" key="3">
    <source>
        <dbReference type="Proteomes" id="UP001057753"/>
    </source>
</evidence>
<dbReference type="Gene3D" id="2.170.120.30">
    <property type="match status" value="2"/>
</dbReference>
<reference evidence="2" key="1">
    <citation type="submission" date="2020-06" db="EMBL/GenBank/DDBJ databases">
        <title>Insight into the genomes of haloalkaliphilic bacilli from Kenyan soda lakes.</title>
        <authorList>
            <person name="Mwirichia R."/>
            <person name="Villamizar G.C."/>
            <person name="Poehlein A."/>
            <person name="Mugweru J."/>
            <person name="Kipnyargis A."/>
            <person name="Kiplimo D."/>
            <person name="Orwa P."/>
            <person name="Daniel R."/>
        </authorList>
    </citation>
    <scope>NUCLEOTIDE SEQUENCE</scope>
    <source>
        <strain evidence="2">B1096_S55</strain>
    </source>
</reference>
<dbReference type="Pfam" id="PF07949">
    <property type="entry name" value="YbbR"/>
    <property type="match status" value="3"/>
</dbReference>
<dbReference type="RefSeq" id="WP_257822580.1">
    <property type="nucleotide sequence ID" value="NZ_JABXYM010000001.1"/>
</dbReference>
<name>A0A9Q4B4W5_SALAG</name>
<feature type="region of interest" description="Disordered" evidence="1">
    <location>
        <begin position="410"/>
        <end position="458"/>
    </location>
</feature>
<dbReference type="PANTHER" id="PTHR37804">
    <property type="entry name" value="CDAA REGULATORY PROTEIN CDAR"/>
    <property type="match status" value="1"/>
</dbReference>
<gene>
    <name evidence="2" type="ORF">HXA33_16845</name>
</gene>
<dbReference type="InterPro" id="IPR012505">
    <property type="entry name" value="YbbR"/>
</dbReference>
<evidence type="ECO:0000313" key="2">
    <source>
        <dbReference type="EMBL" id="MCR6098210.1"/>
    </source>
</evidence>
<dbReference type="PANTHER" id="PTHR37804:SF1">
    <property type="entry name" value="CDAA REGULATORY PROTEIN CDAR"/>
    <property type="match status" value="1"/>
</dbReference>